<dbReference type="EMBL" id="JAEMEF010000004">
    <property type="protein sequence ID" value="MBL7559572.1"/>
    <property type="molecule type" value="Genomic_DNA"/>
</dbReference>
<protein>
    <submittedName>
        <fullName evidence="1">DUF4280 domain-containing protein</fullName>
    </submittedName>
</protein>
<comment type="caution">
    <text evidence="1">The sequence shown here is derived from an EMBL/GenBank/DDBJ whole genome shotgun (WGS) entry which is preliminary data.</text>
</comment>
<proteinExistence type="predicted"/>
<name>A0ABS1WKC2_9FLAO</name>
<evidence type="ECO:0000313" key="2">
    <source>
        <dbReference type="Proteomes" id="UP000605013"/>
    </source>
</evidence>
<reference evidence="1 2" key="1">
    <citation type="submission" date="2020-12" db="EMBL/GenBank/DDBJ databases">
        <title>Olleya sediminilitoris sp. nov., isolated from a tidal flat.</title>
        <authorList>
            <person name="Park S."/>
            <person name="Yoon J.-H."/>
        </authorList>
    </citation>
    <scope>NUCLEOTIDE SEQUENCE [LARGE SCALE GENOMIC DNA]</scope>
    <source>
        <strain evidence="1 2">YSTF-M6</strain>
    </source>
</reference>
<dbReference type="RefSeq" id="WP_202999837.1">
    <property type="nucleotide sequence ID" value="NZ_JAEMEF010000004.1"/>
</dbReference>
<gene>
    <name evidence="1" type="ORF">JAO71_07130</name>
</gene>
<dbReference type="Proteomes" id="UP000605013">
    <property type="component" value="Unassembled WGS sequence"/>
</dbReference>
<evidence type="ECO:0000313" key="1">
    <source>
        <dbReference type="EMBL" id="MBL7559572.1"/>
    </source>
</evidence>
<keyword evidence="2" id="KW-1185">Reference proteome</keyword>
<dbReference type="Pfam" id="PF14107">
    <property type="entry name" value="DUF4280"/>
    <property type="match status" value="1"/>
</dbReference>
<sequence length="162" mass="17820">MSQKYAVIQGALCECQFGDFPDKLKVLSHKKYYANDPNGADKLIATTMEIGGSTFEKNTFGQCKLQPTGSSFKPCQIVVTKWDNFYKNVEFSNGGKIILEDSKATCPISGSPCISIITHGQSMEGSSSSVTESNEEIQHQINPMVNINNLDEITEIKEVKLT</sequence>
<organism evidence="1 2">
    <name type="scientific">Olleya sediminilitoris</name>
    <dbReference type="NCBI Taxonomy" id="2795739"/>
    <lineage>
        <taxon>Bacteria</taxon>
        <taxon>Pseudomonadati</taxon>
        <taxon>Bacteroidota</taxon>
        <taxon>Flavobacteriia</taxon>
        <taxon>Flavobacteriales</taxon>
        <taxon>Flavobacteriaceae</taxon>
    </lineage>
</organism>
<dbReference type="InterPro" id="IPR025460">
    <property type="entry name" value="DUF4280"/>
</dbReference>
<accession>A0ABS1WKC2</accession>